<protein>
    <submittedName>
        <fullName evidence="3">Fe2+ transport system protein FeoA</fullName>
    </submittedName>
</protein>
<keyword evidence="4" id="KW-1185">Reference proteome</keyword>
<dbReference type="EMBL" id="JACIGI010000018">
    <property type="protein sequence ID" value="MBB4286604.1"/>
    <property type="molecule type" value="Genomic_DNA"/>
</dbReference>
<keyword evidence="1" id="KW-0408">Iron</keyword>
<organism evidence="3 4">
    <name type="scientific">Roseospira goensis</name>
    <dbReference type="NCBI Taxonomy" id="391922"/>
    <lineage>
        <taxon>Bacteria</taxon>
        <taxon>Pseudomonadati</taxon>
        <taxon>Pseudomonadota</taxon>
        <taxon>Alphaproteobacteria</taxon>
        <taxon>Rhodospirillales</taxon>
        <taxon>Rhodospirillaceae</taxon>
        <taxon>Roseospira</taxon>
    </lineage>
</organism>
<evidence type="ECO:0000313" key="4">
    <source>
        <dbReference type="Proteomes" id="UP000555728"/>
    </source>
</evidence>
<feature type="domain" description="Ferrous iron transporter FeoA-like" evidence="2">
    <location>
        <begin position="1"/>
        <end position="44"/>
    </location>
</feature>
<dbReference type="InterPro" id="IPR007167">
    <property type="entry name" value="Fe-transptr_FeoA-like"/>
</dbReference>
<dbReference type="InterPro" id="IPR008988">
    <property type="entry name" value="Transcriptional_repressor_C"/>
</dbReference>
<accession>A0A7W6WLA5</accession>
<dbReference type="Gene3D" id="2.30.30.90">
    <property type="match status" value="1"/>
</dbReference>
<dbReference type="PANTHER" id="PTHR42954:SF2">
    <property type="entry name" value="FE(2+) TRANSPORT PROTEIN A"/>
    <property type="match status" value="1"/>
</dbReference>
<evidence type="ECO:0000256" key="1">
    <source>
        <dbReference type="ARBA" id="ARBA00023004"/>
    </source>
</evidence>
<dbReference type="AlphaFoldDB" id="A0A7W6WLA5"/>
<name>A0A7W6WLA5_9PROT</name>
<sequence>MDLGLVPNATVEVVRRAPLADPIEVRVADTFVTLRRAEAARIEVVHG</sequence>
<comment type="caution">
    <text evidence="3">The sequence shown here is derived from an EMBL/GenBank/DDBJ whole genome shotgun (WGS) entry which is preliminary data.</text>
</comment>
<dbReference type="PANTHER" id="PTHR42954">
    <property type="entry name" value="FE(2+) TRANSPORT PROTEIN A"/>
    <property type="match status" value="1"/>
</dbReference>
<dbReference type="Pfam" id="PF04023">
    <property type="entry name" value="FeoA"/>
    <property type="match status" value="1"/>
</dbReference>
<evidence type="ECO:0000259" key="2">
    <source>
        <dbReference type="Pfam" id="PF04023"/>
    </source>
</evidence>
<reference evidence="3 4" key="1">
    <citation type="submission" date="2020-08" db="EMBL/GenBank/DDBJ databases">
        <title>Genome sequencing of Purple Non-Sulfur Bacteria from various extreme environments.</title>
        <authorList>
            <person name="Mayer M."/>
        </authorList>
    </citation>
    <scope>NUCLEOTIDE SEQUENCE [LARGE SCALE GENOMIC DNA]</scope>
    <source>
        <strain evidence="3 4">JA135</strain>
    </source>
</reference>
<dbReference type="SUPFAM" id="SSF50037">
    <property type="entry name" value="C-terminal domain of transcriptional repressors"/>
    <property type="match status" value="1"/>
</dbReference>
<dbReference type="InterPro" id="IPR038157">
    <property type="entry name" value="FeoA_core_dom"/>
</dbReference>
<proteinExistence type="predicted"/>
<evidence type="ECO:0000313" key="3">
    <source>
        <dbReference type="EMBL" id="MBB4286604.1"/>
    </source>
</evidence>
<dbReference type="InterPro" id="IPR052713">
    <property type="entry name" value="FeoA"/>
</dbReference>
<dbReference type="Proteomes" id="UP000555728">
    <property type="component" value="Unassembled WGS sequence"/>
</dbReference>
<dbReference type="GO" id="GO:0046914">
    <property type="term" value="F:transition metal ion binding"/>
    <property type="evidence" value="ECO:0007669"/>
    <property type="project" value="InterPro"/>
</dbReference>
<gene>
    <name evidence="3" type="ORF">GGD88_002338</name>
</gene>